<protein>
    <submittedName>
        <fullName evidence="2">Uncharacterized protein</fullName>
    </submittedName>
</protein>
<reference evidence="2 3" key="1">
    <citation type="submission" date="2019-06" db="EMBL/GenBank/DDBJ databases">
        <title>WGS assembly of Gossypium darwinii.</title>
        <authorList>
            <person name="Chen Z.J."/>
            <person name="Sreedasyam A."/>
            <person name="Ando A."/>
            <person name="Song Q."/>
            <person name="De L."/>
            <person name="Hulse-Kemp A."/>
            <person name="Ding M."/>
            <person name="Ye W."/>
            <person name="Kirkbride R."/>
            <person name="Jenkins J."/>
            <person name="Plott C."/>
            <person name="Lovell J."/>
            <person name="Lin Y.-M."/>
            <person name="Vaughn R."/>
            <person name="Liu B."/>
            <person name="Li W."/>
            <person name="Simpson S."/>
            <person name="Scheffler B."/>
            <person name="Saski C."/>
            <person name="Grover C."/>
            <person name="Hu G."/>
            <person name="Conover J."/>
            <person name="Carlson J."/>
            <person name="Shu S."/>
            <person name="Boston L."/>
            <person name="Williams M."/>
            <person name="Peterson D."/>
            <person name="Mcgee K."/>
            <person name="Jones D."/>
            <person name="Wendel J."/>
            <person name="Stelly D."/>
            <person name="Grimwood J."/>
            <person name="Schmutz J."/>
        </authorList>
    </citation>
    <scope>NUCLEOTIDE SEQUENCE [LARGE SCALE GENOMIC DNA]</scope>
    <source>
        <strain evidence="2">1808015.09</strain>
    </source>
</reference>
<feature type="region of interest" description="Disordered" evidence="1">
    <location>
        <begin position="1"/>
        <end position="30"/>
    </location>
</feature>
<organism evidence="2 3">
    <name type="scientific">Gossypium darwinii</name>
    <name type="common">Darwin's cotton</name>
    <name type="synonym">Gossypium barbadense var. darwinii</name>
    <dbReference type="NCBI Taxonomy" id="34276"/>
    <lineage>
        <taxon>Eukaryota</taxon>
        <taxon>Viridiplantae</taxon>
        <taxon>Streptophyta</taxon>
        <taxon>Embryophyta</taxon>
        <taxon>Tracheophyta</taxon>
        <taxon>Spermatophyta</taxon>
        <taxon>Magnoliopsida</taxon>
        <taxon>eudicotyledons</taxon>
        <taxon>Gunneridae</taxon>
        <taxon>Pentapetalae</taxon>
        <taxon>rosids</taxon>
        <taxon>malvids</taxon>
        <taxon>Malvales</taxon>
        <taxon>Malvaceae</taxon>
        <taxon>Malvoideae</taxon>
        <taxon>Gossypium</taxon>
    </lineage>
</organism>
<evidence type="ECO:0000313" key="3">
    <source>
        <dbReference type="Proteomes" id="UP000323506"/>
    </source>
</evidence>
<dbReference type="EMBL" id="CM017696">
    <property type="protein sequence ID" value="TYH02426.1"/>
    <property type="molecule type" value="Genomic_DNA"/>
</dbReference>
<feature type="compositionally biased region" description="Polar residues" evidence="1">
    <location>
        <begin position="1"/>
        <end position="14"/>
    </location>
</feature>
<keyword evidence="3" id="KW-1185">Reference proteome</keyword>
<proteinExistence type="predicted"/>
<name>A0A5D2FAI5_GOSDA</name>
<dbReference type="Proteomes" id="UP000323506">
    <property type="component" value="Chromosome A09"/>
</dbReference>
<gene>
    <name evidence="2" type="ORF">ES288_A09G139600v1</name>
</gene>
<sequence length="61" mass="6853">MATENKAQPSTVTNKGKKRKQYLPPQFWLPPHPKAVKKKGAYPLRPGAQGFFITCDGGRER</sequence>
<accession>A0A5D2FAI5</accession>
<evidence type="ECO:0000256" key="1">
    <source>
        <dbReference type="SAM" id="MobiDB-lite"/>
    </source>
</evidence>
<dbReference type="AlphaFoldDB" id="A0A5D2FAI5"/>
<evidence type="ECO:0000313" key="2">
    <source>
        <dbReference type="EMBL" id="TYH02426.1"/>
    </source>
</evidence>